<organism evidence="2 3">
    <name type="scientific">Fertoeibacter niger</name>
    <dbReference type="NCBI Taxonomy" id="2656921"/>
    <lineage>
        <taxon>Bacteria</taxon>
        <taxon>Pseudomonadati</taxon>
        <taxon>Pseudomonadota</taxon>
        <taxon>Alphaproteobacteria</taxon>
        <taxon>Rhodobacterales</taxon>
        <taxon>Paracoccaceae</taxon>
        <taxon>Fertoeibacter</taxon>
    </lineage>
</organism>
<keyword evidence="1" id="KW-0812">Transmembrane</keyword>
<feature type="transmembrane region" description="Helical" evidence="1">
    <location>
        <begin position="47"/>
        <end position="70"/>
    </location>
</feature>
<protein>
    <submittedName>
        <fullName evidence="2">Uncharacterized protein</fullName>
    </submittedName>
</protein>
<evidence type="ECO:0000313" key="2">
    <source>
        <dbReference type="EMBL" id="NUB43667.1"/>
    </source>
</evidence>
<dbReference type="Proteomes" id="UP000484076">
    <property type="component" value="Unassembled WGS sequence"/>
</dbReference>
<evidence type="ECO:0000313" key="3">
    <source>
        <dbReference type="Proteomes" id="UP000484076"/>
    </source>
</evidence>
<gene>
    <name evidence="2" type="ORF">GEU84_004660</name>
</gene>
<keyword evidence="3" id="KW-1185">Reference proteome</keyword>
<accession>A0A8X8H034</accession>
<dbReference type="RefSeq" id="WP_152824273.1">
    <property type="nucleotide sequence ID" value="NZ_WHUT02000002.1"/>
</dbReference>
<proteinExistence type="predicted"/>
<reference evidence="2" key="1">
    <citation type="submission" date="2020-05" db="EMBL/GenBank/DDBJ databases">
        <title>Fertoebacter nigrum gen. nov., sp. nov., a new member of the family Rhodobacteraceae.</title>
        <authorList>
            <person name="Szuroczki S."/>
            <person name="Abbaszade G."/>
            <person name="Buni D."/>
            <person name="Schumann P."/>
            <person name="Toth E."/>
        </authorList>
    </citation>
    <scope>NUCLEOTIDE SEQUENCE</scope>
    <source>
        <strain evidence="2">RG-N-1a</strain>
    </source>
</reference>
<keyword evidence="1" id="KW-1133">Transmembrane helix</keyword>
<dbReference type="AlphaFoldDB" id="A0A8X8H034"/>
<evidence type="ECO:0000256" key="1">
    <source>
        <dbReference type="SAM" id="Phobius"/>
    </source>
</evidence>
<name>A0A8X8H034_9RHOB</name>
<keyword evidence="1" id="KW-0472">Membrane</keyword>
<comment type="caution">
    <text evidence="2">The sequence shown here is derived from an EMBL/GenBank/DDBJ whole genome shotgun (WGS) entry which is preliminary data.</text>
</comment>
<dbReference type="EMBL" id="WHUT02000002">
    <property type="protein sequence ID" value="NUB43667.1"/>
    <property type="molecule type" value="Genomic_DNA"/>
</dbReference>
<feature type="transmembrane region" description="Helical" evidence="1">
    <location>
        <begin position="6"/>
        <end position="27"/>
    </location>
</feature>
<sequence>MDVLIWGGAALSLAGIAGLVWCIVAALSARRAGLPDDVMRTKLQRVVVMNLAALGISALGLMLVVVGILLG</sequence>